<reference evidence="2" key="1">
    <citation type="submission" date="2021-12" db="EMBL/GenBank/DDBJ databases">
        <title>Alicyclobacillaceae gen. nov., sp. nov., isolated from chalcocite enrichment system.</title>
        <authorList>
            <person name="Jiang Z."/>
        </authorList>
    </citation>
    <scope>NUCLEOTIDE SEQUENCE</scope>
    <source>
        <strain evidence="2">MYW30-H2</strain>
    </source>
</reference>
<gene>
    <name evidence="2" type="ORF">LSG31_04735</name>
</gene>
<accession>A0ABY4CM36</accession>
<proteinExistence type="predicted"/>
<dbReference type="RefSeq" id="WP_347438254.1">
    <property type="nucleotide sequence ID" value="NZ_CP089291.1"/>
</dbReference>
<evidence type="ECO:0000256" key="1">
    <source>
        <dbReference type="SAM" id="MobiDB-lite"/>
    </source>
</evidence>
<name>A0ABY4CM36_9BACL</name>
<sequence>MNQMQKFQNKWKKGEADRYALASSTFEKREDIPGVQALQDKGGLKEAAAVFTEEGLQIFAQLFANTVERAIENQLNQIVEAAIERKMTEIFEIAAAKIRTAAEQLQPILWQQPVLPGQYDKNREHIETIQTNLIQVNPIQTNPWIASAIEQDVPAQKADRSSHARQSGKRRRTIEEQANILAAYLQENGKQRVCDLVKQVENVYWSTNPWIKISQFCKINSHIRKLNNGYYEYVDKPELMQ</sequence>
<feature type="region of interest" description="Disordered" evidence="1">
    <location>
        <begin position="153"/>
        <end position="172"/>
    </location>
</feature>
<keyword evidence="3" id="KW-1185">Reference proteome</keyword>
<protein>
    <submittedName>
        <fullName evidence="2">Uncharacterized protein</fullName>
    </submittedName>
</protein>
<evidence type="ECO:0000313" key="3">
    <source>
        <dbReference type="Proteomes" id="UP000830167"/>
    </source>
</evidence>
<evidence type="ECO:0000313" key="2">
    <source>
        <dbReference type="EMBL" id="UOF91562.1"/>
    </source>
</evidence>
<dbReference type="EMBL" id="CP089291">
    <property type="protein sequence ID" value="UOF91562.1"/>
    <property type="molecule type" value="Genomic_DNA"/>
</dbReference>
<organism evidence="2 3">
    <name type="scientific">Fodinisporobacter ferrooxydans</name>
    <dbReference type="NCBI Taxonomy" id="2901836"/>
    <lineage>
        <taxon>Bacteria</taxon>
        <taxon>Bacillati</taxon>
        <taxon>Bacillota</taxon>
        <taxon>Bacilli</taxon>
        <taxon>Bacillales</taxon>
        <taxon>Alicyclobacillaceae</taxon>
        <taxon>Fodinisporobacter</taxon>
    </lineage>
</organism>
<dbReference type="Proteomes" id="UP000830167">
    <property type="component" value="Chromosome"/>
</dbReference>